<dbReference type="InterPro" id="IPR001650">
    <property type="entry name" value="Helicase_C-like"/>
</dbReference>
<comment type="caution">
    <text evidence="5">The sequence shown here is derived from an EMBL/GenBank/DDBJ whole genome shotgun (WGS) entry which is preliminary data.</text>
</comment>
<keyword evidence="5" id="KW-0347">Helicase</keyword>
<evidence type="ECO:0000256" key="1">
    <source>
        <dbReference type="ARBA" id="ARBA00022801"/>
    </source>
</evidence>
<dbReference type="InterPro" id="IPR014001">
    <property type="entry name" value="Helicase_ATP-bd"/>
</dbReference>
<dbReference type="Pfam" id="PF00176">
    <property type="entry name" value="SNF2-rel_dom"/>
    <property type="match status" value="1"/>
</dbReference>
<dbReference type="SMART" id="SM00487">
    <property type="entry name" value="DEXDc"/>
    <property type="match status" value="1"/>
</dbReference>
<dbReference type="Proteomes" id="UP000651085">
    <property type="component" value="Unassembled WGS sequence"/>
</dbReference>
<keyword evidence="1" id="KW-0378">Hydrolase</keyword>
<reference evidence="5" key="1">
    <citation type="submission" date="2020-08" db="EMBL/GenBank/DDBJ databases">
        <title>Genome public.</title>
        <authorList>
            <person name="Liu C."/>
            <person name="Sun Q."/>
        </authorList>
    </citation>
    <scope>NUCLEOTIDE SEQUENCE</scope>
    <source>
        <strain evidence="5">N12</strain>
    </source>
</reference>
<feature type="domain" description="Helicase C-terminal" evidence="4">
    <location>
        <begin position="833"/>
        <end position="984"/>
    </location>
</feature>
<dbReference type="AlphaFoldDB" id="A0A926F5W5"/>
<evidence type="ECO:0000313" key="5">
    <source>
        <dbReference type="EMBL" id="MBC8592597.1"/>
    </source>
</evidence>
<keyword evidence="5" id="KW-0547">Nucleotide-binding</keyword>
<keyword evidence="6" id="KW-1185">Reference proteome</keyword>
<sequence>MKEAESLNQLVIVLSEHPVLGLLLIPYIAETSSGQGELRLTEQAFHLSPEALSRMSETDQKVIEIASHYTEKYLMTVYSKDKTISRFLHRVAEDTEKLKTIRLFIEKKLLEMIELIRNSNLPLYQKQSGSKQLYPYHAYLVHKKDTRIHSIFEINETSFCYQLQCFQQDKPVPLTELKPVSVLTSNPATLLLGMEVHTFKHIEASRLLPFTKKNCISVDASLTEKYIENILIPIARYHTISTHGFNIIEEKRACECLLYVEETIYSSPLLRLNFRYGDQLFSSLEENGIKKYFSRRKTGQGNPVNYFRRNATAEKRAVQLLQEAGLEQISDCHFKLSDDAPQRTLTEWISHYRSLLRESFILTSSIQDIPYALDEIRIEQSFEDRPDWFELHITVVIGTLQIPFSRFRKHILEDRHEFTLPDGRVILLPEEWFSKYANLMELGTPRGKAIYVKHPYAGMVQSLLESNFPKEIPLFRPQEEYPIPSGLKAQLRPYQLKGYRWMMNLYEKGFNGCLADDMGLGKTLQTLTLLEQIYHPQNERSSMELGKNGPEPSATNGQFELFGELTVENTLDAPTISQDIKKVQRKPASLIVVPTSLLHNWRREAVRFTTLSMTEYNSNSRLNEAHPEQYFNRFHLIFISYGFLRSKIEILRNYCFEYVVLDESQNIKNSESITFRSAIQLQSRHRLVLTGTPIENSLKDIWAQFHFLQPELLGNERAFTKQFINPIKQGDTRMETRLRQLIGTFILRRSKSEVAPELPSLTEEIIYCDMTEKQNEIYQQEKNSLRNTLLKLKFEGKQPQHKQFTVLNGISRLRQLSCHPQMIFPDFTGGSGKLEQVIDTFETLRSEGHKVLIFSSFVKHLELIADELRKRNWKYAMLTGSSTNRPEEITRFSTSEDIQAFLISLKAGGVGLNLTEADYVFIIDPWWNPATEAQAIARAHRIGQDKQVIAYRFITQDSIEEKIIHLQQDKRKLAETFITDTDSIPALTDQEWIGLLE</sequence>
<dbReference type="PROSITE" id="PS51194">
    <property type="entry name" value="HELICASE_CTER"/>
    <property type="match status" value="1"/>
</dbReference>
<evidence type="ECO:0000313" key="6">
    <source>
        <dbReference type="Proteomes" id="UP000651085"/>
    </source>
</evidence>
<dbReference type="Gene3D" id="3.40.50.300">
    <property type="entry name" value="P-loop containing nucleotide triphosphate hydrolases"/>
    <property type="match status" value="1"/>
</dbReference>
<gene>
    <name evidence="5" type="ORF">H8744_04910</name>
</gene>
<dbReference type="Pfam" id="PF00271">
    <property type="entry name" value="Helicase_C"/>
    <property type="match status" value="1"/>
</dbReference>
<dbReference type="CDD" id="cd18793">
    <property type="entry name" value="SF2_C_SNF"/>
    <property type="match status" value="1"/>
</dbReference>
<evidence type="ECO:0000259" key="4">
    <source>
        <dbReference type="PROSITE" id="PS51194"/>
    </source>
</evidence>
<dbReference type="InterPro" id="IPR049730">
    <property type="entry name" value="SNF2/RAD54-like_C"/>
</dbReference>
<organism evidence="5 6">
    <name type="scientific">Jilunia laotingensis</name>
    <dbReference type="NCBI Taxonomy" id="2763675"/>
    <lineage>
        <taxon>Bacteria</taxon>
        <taxon>Pseudomonadati</taxon>
        <taxon>Bacteroidota</taxon>
        <taxon>Bacteroidia</taxon>
        <taxon>Bacteroidales</taxon>
        <taxon>Bacteroidaceae</taxon>
        <taxon>Jilunia</taxon>
    </lineage>
</organism>
<dbReference type="GO" id="GO:0005524">
    <property type="term" value="F:ATP binding"/>
    <property type="evidence" value="ECO:0007669"/>
    <property type="project" value="InterPro"/>
</dbReference>
<dbReference type="InterPro" id="IPR000330">
    <property type="entry name" value="SNF2_N"/>
</dbReference>
<dbReference type="RefSeq" id="WP_262433769.1">
    <property type="nucleotide sequence ID" value="NZ_JACRTF010000001.1"/>
</dbReference>
<dbReference type="PANTHER" id="PTHR10799">
    <property type="entry name" value="SNF2/RAD54 HELICASE FAMILY"/>
    <property type="match status" value="1"/>
</dbReference>
<dbReference type="GO" id="GO:0004386">
    <property type="term" value="F:helicase activity"/>
    <property type="evidence" value="ECO:0007669"/>
    <property type="project" value="UniProtKB-KW"/>
</dbReference>
<dbReference type="EMBL" id="JACRTF010000001">
    <property type="protein sequence ID" value="MBC8592597.1"/>
    <property type="molecule type" value="Genomic_DNA"/>
</dbReference>
<keyword evidence="2" id="KW-0175">Coiled coil</keyword>
<dbReference type="SMART" id="SM00490">
    <property type="entry name" value="HELICc"/>
    <property type="match status" value="1"/>
</dbReference>
<proteinExistence type="predicted"/>
<dbReference type="Gene3D" id="3.40.50.10810">
    <property type="entry name" value="Tandem AAA-ATPase domain"/>
    <property type="match status" value="2"/>
</dbReference>
<dbReference type="GO" id="GO:0016787">
    <property type="term" value="F:hydrolase activity"/>
    <property type="evidence" value="ECO:0007669"/>
    <property type="project" value="UniProtKB-KW"/>
</dbReference>
<feature type="coiled-coil region" evidence="2">
    <location>
        <begin position="768"/>
        <end position="795"/>
    </location>
</feature>
<dbReference type="PROSITE" id="PS51192">
    <property type="entry name" value="HELICASE_ATP_BIND_1"/>
    <property type="match status" value="1"/>
</dbReference>
<accession>A0A926F5W5</accession>
<evidence type="ECO:0000256" key="2">
    <source>
        <dbReference type="SAM" id="Coils"/>
    </source>
</evidence>
<keyword evidence="5" id="KW-0067">ATP-binding</keyword>
<dbReference type="SUPFAM" id="SSF52540">
    <property type="entry name" value="P-loop containing nucleoside triphosphate hydrolases"/>
    <property type="match status" value="2"/>
</dbReference>
<name>A0A926F5W5_9BACT</name>
<evidence type="ECO:0000259" key="3">
    <source>
        <dbReference type="PROSITE" id="PS51192"/>
    </source>
</evidence>
<dbReference type="InterPro" id="IPR038718">
    <property type="entry name" value="SNF2-like_sf"/>
</dbReference>
<dbReference type="InterPro" id="IPR027417">
    <property type="entry name" value="P-loop_NTPase"/>
</dbReference>
<protein>
    <submittedName>
        <fullName evidence="5">DEAD/DEAH box helicase</fullName>
    </submittedName>
</protein>
<feature type="domain" description="Helicase ATP-binding" evidence="3">
    <location>
        <begin position="503"/>
        <end position="711"/>
    </location>
</feature>